<proteinExistence type="predicted"/>
<evidence type="ECO:0000313" key="3">
    <source>
        <dbReference type="Proteomes" id="UP001209878"/>
    </source>
</evidence>
<dbReference type="InterPro" id="IPR010916">
    <property type="entry name" value="TonB_box_CS"/>
</dbReference>
<dbReference type="AlphaFoldDB" id="A0AAD9NTV3"/>
<dbReference type="EMBL" id="JAODUO010000441">
    <property type="protein sequence ID" value="KAK2180473.1"/>
    <property type="molecule type" value="Genomic_DNA"/>
</dbReference>
<accession>A0AAD9NTV3</accession>
<gene>
    <name evidence="2" type="ORF">NP493_441g00029</name>
</gene>
<reference evidence="2" key="1">
    <citation type="journal article" date="2023" name="Mol. Biol. Evol.">
        <title>Third-Generation Sequencing Reveals the Adaptive Role of the Epigenome in Three Deep-Sea Polychaetes.</title>
        <authorList>
            <person name="Perez M."/>
            <person name="Aroh O."/>
            <person name="Sun Y."/>
            <person name="Lan Y."/>
            <person name="Juniper S.K."/>
            <person name="Young C.R."/>
            <person name="Angers B."/>
            <person name="Qian P.Y."/>
        </authorList>
    </citation>
    <scope>NUCLEOTIDE SEQUENCE</scope>
    <source>
        <strain evidence="2">R07B-5</strain>
    </source>
</reference>
<name>A0AAD9NTV3_RIDPI</name>
<evidence type="ECO:0000256" key="1">
    <source>
        <dbReference type="SAM" id="MobiDB-lite"/>
    </source>
</evidence>
<sequence>MEAATAATSSSSSSSSSPSLSSLSLSLVLPSASASASLLSMFSLSVSATADQNTVLTPMLSKYSAHKHLQSTVRWSALLISSRFSLSADTSFVYVSRSSQRNSSGFLPSTI</sequence>
<keyword evidence="3" id="KW-1185">Reference proteome</keyword>
<feature type="region of interest" description="Disordered" evidence="1">
    <location>
        <begin position="1"/>
        <end position="21"/>
    </location>
</feature>
<dbReference type="PROSITE" id="PS00430">
    <property type="entry name" value="TONB_DEPENDENT_REC_1"/>
    <property type="match status" value="1"/>
</dbReference>
<evidence type="ECO:0000313" key="2">
    <source>
        <dbReference type="EMBL" id="KAK2180473.1"/>
    </source>
</evidence>
<protein>
    <submittedName>
        <fullName evidence="2">Uncharacterized protein</fullName>
    </submittedName>
</protein>
<comment type="caution">
    <text evidence="2">The sequence shown here is derived from an EMBL/GenBank/DDBJ whole genome shotgun (WGS) entry which is preliminary data.</text>
</comment>
<organism evidence="2 3">
    <name type="scientific">Ridgeia piscesae</name>
    <name type="common">Tubeworm</name>
    <dbReference type="NCBI Taxonomy" id="27915"/>
    <lineage>
        <taxon>Eukaryota</taxon>
        <taxon>Metazoa</taxon>
        <taxon>Spiralia</taxon>
        <taxon>Lophotrochozoa</taxon>
        <taxon>Annelida</taxon>
        <taxon>Polychaeta</taxon>
        <taxon>Sedentaria</taxon>
        <taxon>Canalipalpata</taxon>
        <taxon>Sabellida</taxon>
        <taxon>Siboglinidae</taxon>
        <taxon>Ridgeia</taxon>
    </lineage>
</organism>
<dbReference type="Proteomes" id="UP001209878">
    <property type="component" value="Unassembled WGS sequence"/>
</dbReference>